<gene>
    <name evidence="1" type="ORF">CCO02nite_20040</name>
</gene>
<sequence length="312" mass="31496">MSTPAPSWDTTRCHGTWHTMTGALRPGAFKVTLTDRVTNTPSDAIVPAGVFASGRLATTGATSLDLLVPVVDDPDNSTPTSMRVVVDVAFDEPGVKGERFVLAPVRGVEINLRTVSPDGALSPAQVASLILGAAGGVALLDADGDVIDATGAKVVAGPGGGLDEEALSEWVDDSLDDGALHTALAAKADAGATTTALAGKADAAAVASALAGKAATSHAHAQGDVTGLTAALSAKADAATVTAALATKRTVADERDVHLEWTGSAWPAEPGGLGAGQVLHFHAEWAVAATLPSPTHPRCLLWLHPESPWLVT</sequence>
<evidence type="ECO:0000313" key="2">
    <source>
        <dbReference type="Proteomes" id="UP000321720"/>
    </source>
</evidence>
<dbReference type="EMBL" id="BJWG01000008">
    <property type="protein sequence ID" value="GEL95346.1"/>
    <property type="molecule type" value="Genomic_DNA"/>
</dbReference>
<dbReference type="Proteomes" id="UP000321720">
    <property type="component" value="Unassembled WGS sequence"/>
</dbReference>
<proteinExistence type="predicted"/>
<evidence type="ECO:0000313" key="1">
    <source>
        <dbReference type="EMBL" id="GEL95346.1"/>
    </source>
</evidence>
<protein>
    <submittedName>
        <fullName evidence="1">Uncharacterized protein</fullName>
    </submittedName>
</protein>
<dbReference type="OrthoDB" id="375788at85006"/>
<reference evidence="1 2" key="1">
    <citation type="submission" date="2019-07" db="EMBL/GenBank/DDBJ databases">
        <title>Whole genome shotgun sequence of Cellulomonas composti NBRC 100758.</title>
        <authorList>
            <person name="Hosoyama A."/>
            <person name="Uohara A."/>
            <person name="Ohji S."/>
            <person name="Ichikawa N."/>
        </authorList>
    </citation>
    <scope>NUCLEOTIDE SEQUENCE [LARGE SCALE GENOMIC DNA]</scope>
    <source>
        <strain evidence="1 2">NBRC 100758</strain>
    </source>
</reference>
<dbReference type="RefSeq" id="WP_146842992.1">
    <property type="nucleotide sequence ID" value="NZ_BJWG01000008.1"/>
</dbReference>
<keyword evidence="2" id="KW-1185">Reference proteome</keyword>
<comment type="caution">
    <text evidence="1">The sequence shown here is derived from an EMBL/GenBank/DDBJ whole genome shotgun (WGS) entry which is preliminary data.</text>
</comment>
<accession>A0A511JBI5</accession>
<name>A0A511JBI5_9CELL</name>
<dbReference type="AlphaFoldDB" id="A0A511JBI5"/>
<organism evidence="1 2">
    <name type="scientific">Cellulomonas composti</name>
    <dbReference type="NCBI Taxonomy" id="266130"/>
    <lineage>
        <taxon>Bacteria</taxon>
        <taxon>Bacillati</taxon>
        <taxon>Actinomycetota</taxon>
        <taxon>Actinomycetes</taxon>
        <taxon>Micrococcales</taxon>
        <taxon>Cellulomonadaceae</taxon>
        <taxon>Cellulomonas</taxon>
    </lineage>
</organism>